<dbReference type="GO" id="GO:0005886">
    <property type="term" value="C:plasma membrane"/>
    <property type="evidence" value="ECO:0007669"/>
    <property type="project" value="UniProtKB-SubCell"/>
</dbReference>
<feature type="transmembrane region" description="Helical" evidence="7">
    <location>
        <begin position="224"/>
        <end position="247"/>
    </location>
</feature>
<sequence length="252" mass="28521">MNTFWTVYFAVIGLVFGSFFNVVGLRVPNHESIVFPSSHCPYCHHKLRWFENIPLFSFFFLKGKCRSCKRKISWIYPIFEAVTGVLFAFSFYQFGWSMNLVMACLFTSLLVVITVSDLAYMVIPDKILLPFMILFIVIRLLSPTVPWWSSWAGAVIGFGLLFLIAVVTNGAMGGGDIKLYFVIGLILGLEKTLLSFFLACLFGSLFGLILLFKGKFKKGKPVPFGPFIAAGAILAFFYGQDMIDFYIRTMWS</sequence>
<dbReference type="InterPro" id="IPR050882">
    <property type="entry name" value="Prepilin_peptidase/N-MTase"/>
</dbReference>
<dbReference type="AlphaFoldDB" id="G9QLQ6"/>
<dbReference type="Pfam" id="PF06750">
    <property type="entry name" value="A24_N_bact"/>
    <property type="match status" value="1"/>
</dbReference>
<gene>
    <name evidence="10" type="ORF">HMPREF1015_03149</name>
</gene>
<dbReference type="InterPro" id="IPR010627">
    <property type="entry name" value="Prepilin_pept_A24_N"/>
</dbReference>
<evidence type="ECO:0000256" key="2">
    <source>
        <dbReference type="ARBA" id="ARBA00005801"/>
    </source>
</evidence>
<reference evidence="10 11" key="1">
    <citation type="submission" date="2011-09" db="EMBL/GenBank/DDBJ databases">
        <title>The Genome Sequence of Bacillus smithii 7_3_47FAA.</title>
        <authorList>
            <consortium name="The Broad Institute Genome Sequencing Platform"/>
            <person name="Earl A."/>
            <person name="Ward D."/>
            <person name="Feldgarden M."/>
            <person name="Gevers D."/>
            <person name="Daigneault M."/>
            <person name="Strauss J."/>
            <person name="Allen-Vercoe E."/>
            <person name="Young S.K."/>
            <person name="Zeng Q."/>
            <person name="Gargeya S."/>
            <person name="Fitzgerald M."/>
            <person name="Haas B."/>
            <person name="Abouelleil A."/>
            <person name="Alvarado L."/>
            <person name="Arachchi H.M."/>
            <person name="Berlin A."/>
            <person name="Brown A."/>
            <person name="Chapman S.B."/>
            <person name="Chen Z."/>
            <person name="Dunbar C."/>
            <person name="Freedman E."/>
            <person name="Gearin G."/>
            <person name="Goldberg J."/>
            <person name="Griggs A."/>
            <person name="Gujja S."/>
            <person name="Heiman D."/>
            <person name="Howarth C."/>
            <person name="Larson L."/>
            <person name="Lui A."/>
            <person name="MacDonald P.J.P."/>
            <person name="Montmayeur A."/>
            <person name="Murphy C."/>
            <person name="Neiman D."/>
            <person name="Pearson M."/>
            <person name="Priest M."/>
            <person name="Roberts A."/>
            <person name="Saif S."/>
            <person name="Shea T."/>
            <person name="Shenoy N."/>
            <person name="Sisk P."/>
            <person name="Stolte C."/>
            <person name="Sykes S."/>
            <person name="Wortman J."/>
            <person name="Nusbaum C."/>
            <person name="Birren B."/>
        </authorList>
    </citation>
    <scope>NUCLEOTIDE SEQUENCE [LARGE SCALE GENOMIC DNA]</scope>
    <source>
        <strain evidence="10 11">7_3_47FAA</strain>
    </source>
</reference>
<evidence type="ECO:0008006" key="12">
    <source>
        <dbReference type="Google" id="ProtNLM"/>
    </source>
</evidence>
<protein>
    <recommendedName>
        <fullName evidence="12">Prepilin peptidase</fullName>
    </recommendedName>
</protein>
<keyword evidence="6 7" id="KW-0472">Membrane</keyword>
<keyword evidence="4 7" id="KW-0812">Transmembrane</keyword>
<evidence type="ECO:0000256" key="6">
    <source>
        <dbReference type="ARBA" id="ARBA00023136"/>
    </source>
</evidence>
<feature type="transmembrane region" description="Helical" evidence="7">
    <location>
        <begin position="100"/>
        <end position="120"/>
    </location>
</feature>
<dbReference type="InterPro" id="IPR000045">
    <property type="entry name" value="Prepilin_IV_endopep_pep"/>
</dbReference>
<dbReference type="PATRIC" id="fig|665952.3.peg.1992"/>
<feature type="transmembrane region" description="Helical" evidence="7">
    <location>
        <begin position="6"/>
        <end position="25"/>
    </location>
</feature>
<evidence type="ECO:0000256" key="4">
    <source>
        <dbReference type="ARBA" id="ARBA00022692"/>
    </source>
</evidence>
<feature type="transmembrane region" description="Helical" evidence="7">
    <location>
        <begin position="127"/>
        <end position="145"/>
    </location>
</feature>
<keyword evidence="3" id="KW-1003">Cell membrane</keyword>
<dbReference type="PANTHER" id="PTHR30487">
    <property type="entry name" value="TYPE 4 PREPILIN-LIKE PROTEINS LEADER PEPTIDE-PROCESSING ENZYME"/>
    <property type="match status" value="1"/>
</dbReference>
<dbReference type="Gene3D" id="1.20.120.1220">
    <property type="match status" value="1"/>
</dbReference>
<proteinExistence type="inferred from homology"/>
<feature type="transmembrane region" description="Helical" evidence="7">
    <location>
        <begin position="193"/>
        <end position="212"/>
    </location>
</feature>
<keyword evidence="11" id="KW-1185">Reference proteome</keyword>
<evidence type="ECO:0000256" key="3">
    <source>
        <dbReference type="ARBA" id="ARBA00022475"/>
    </source>
</evidence>
<evidence type="ECO:0000256" key="7">
    <source>
        <dbReference type="SAM" id="Phobius"/>
    </source>
</evidence>
<evidence type="ECO:0000259" key="9">
    <source>
        <dbReference type="Pfam" id="PF06750"/>
    </source>
</evidence>
<evidence type="ECO:0000313" key="11">
    <source>
        <dbReference type="Proteomes" id="UP000011747"/>
    </source>
</evidence>
<organism evidence="10 11">
    <name type="scientific">Bacillus smithii 7_3_47FAA</name>
    <dbReference type="NCBI Taxonomy" id="665952"/>
    <lineage>
        <taxon>Bacteria</taxon>
        <taxon>Bacillati</taxon>
        <taxon>Bacillota</taxon>
        <taxon>Bacilli</taxon>
        <taxon>Bacillales</taxon>
        <taxon>Bacillaceae</taxon>
        <taxon>Bacillus</taxon>
    </lineage>
</organism>
<dbReference type="GO" id="GO:0004190">
    <property type="term" value="F:aspartic-type endopeptidase activity"/>
    <property type="evidence" value="ECO:0007669"/>
    <property type="project" value="InterPro"/>
</dbReference>
<comment type="similarity">
    <text evidence="2">Belongs to the peptidase A24 family.</text>
</comment>
<name>G9QLQ6_9BACI</name>
<dbReference type="MEROPS" id="A24.019"/>
<feature type="domain" description="Prepilin type IV endopeptidase peptidase" evidence="8">
    <location>
        <begin position="104"/>
        <end position="208"/>
    </location>
</feature>
<keyword evidence="5 7" id="KW-1133">Transmembrane helix</keyword>
<dbReference type="EMBL" id="ACWF01000104">
    <property type="protein sequence ID" value="EHL77924.1"/>
    <property type="molecule type" value="Genomic_DNA"/>
</dbReference>
<evidence type="ECO:0000313" key="10">
    <source>
        <dbReference type="EMBL" id="EHL77924.1"/>
    </source>
</evidence>
<evidence type="ECO:0000256" key="5">
    <source>
        <dbReference type="ARBA" id="ARBA00022989"/>
    </source>
</evidence>
<feature type="domain" description="Prepilin peptidase A24 N-terminal" evidence="9">
    <location>
        <begin position="11"/>
        <end position="94"/>
    </location>
</feature>
<dbReference type="HOGENOM" id="CLU_057101_0_1_9"/>
<feature type="transmembrane region" description="Helical" evidence="7">
    <location>
        <begin position="74"/>
        <end position="94"/>
    </location>
</feature>
<dbReference type="Pfam" id="PF01478">
    <property type="entry name" value="Peptidase_A24"/>
    <property type="match status" value="1"/>
</dbReference>
<comment type="subcellular location">
    <subcellularLocation>
        <location evidence="1">Cell membrane</location>
        <topology evidence="1">Multi-pass membrane protein</topology>
    </subcellularLocation>
</comment>
<dbReference type="RefSeq" id="WP_003354316.1">
    <property type="nucleotide sequence ID" value="NZ_JH414755.1"/>
</dbReference>
<dbReference type="GO" id="GO:0006465">
    <property type="term" value="P:signal peptide processing"/>
    <property type="evidence" value="ECO:0007669"/>
    <property type="project" value="TreeGrafter"/>
</dbReference>
<dbReference type="Proteomes" id="UP000011747">
    <property type="component" value="Unassembled WGS sequence"/>
</dbReference>
<dbReference type="PANTHER" id="PTHR30487:SF0">
    <property type="entry name" value="PREPILIN LEADER PEPTIDASE_N-METHYLTRANSFERASE-RELATED"/>
    <property type="match status" value="1"/>
</dbReference>
<evidence type="ECO:0000259" key="8">
    <source>
        <dbReference type="Pfam" id="PF01478"/>
    </source>
</evidence>
<accession>G9QLQ6</accession>
<feature type="transmembrane region" description="Helical" evidence="7">
    <location>
        <begin position="151"/>
        <end position="172"/>
    </location>
</feature>
<evidence type="ECO:0000256" key="1">
    <source>
        <dbReference type="ARBA" id="ARBA00004651"/>
    </source>
</evidence>
<comment type="caution">
    <text evidence="10">The sequence shown here is derived from an EMBL/GenBank/DDBJ whole genome shotgun (WGS) entry which is preliminary data.</text>
</comment>